<dbReference type="AlphaFoldDB" id="A0A7C4BCL5"/>
<dbReference type="InterPro" id="IPR051335">
    <property type="entry name" value="Alanyl-tRNA_Editing_Enzymes"/>
</dbReference>
<comment type="subcellular location">
    <subcellularLocation>
        <location evidence="2">Cytoplasm</location>
    </subcellularLocation>
</comment>
<dbReference type="PROSITE" id="PS50860">
    <property type="entry name" value="AA_TRNA_LIGASE_II_ALA"/>
    <property type="match status" value="1"/>
</dbReference>
<dbReference type="InterPro" id="IPR009000">
    <property type="entry name" value="Transl_B-barrel_sf"/>
</dbReference>
<comment type="caution">
    <text evidence="7">The sequence shown here is derived from an EMBL/GenBank/DDBJ whole genome shotgun (WGS) entry which is preliminary data.</text>
</comment>
<dbReference type="SMART" id="SM00863">
    <property type="entry name" value="tRNA_SAD"/>
    <property type="match status" value="1"/>
</dbReference>
<dbReference type="Gene3D" id="3.30.980.10">
    <property type="entry name" value="Threonyl-trna Synthetase, Chain A, domain 2"/>
    <property type="match status" value="1"/>
</dbReference>
<dbReference type="GO" id="GO:0005524">
    <property type="term" value="F:ATP binding"/>
    <property type="evidence" value="ECO:0007669"/>
    <property type="project" value="InterPro"/>
</dbReference>
<dbReference type="Gene3D" id="2.40.30.130">
    <property type="match status" value="1"/>
</dbReference>
<dbReference type="InterPro" id="IPR018163">
    <property type="entry name" value="Thr/Ala-tRNA-synth_IIc_edit"/>
</dbReference>
<proteinExistence type="predicted"/>
<dbReference type="GO" id="GO:0005737">
    <property type="term" value="C:cytoplasm"/>
    <property type="evidence" value="ECO:0007669"/>
    <property type="project" value="UniProtKB-SubCell"/>
</dbReference>
<keyword evidence="4" id="KW-0479">Metal-binding</keyword>
<reference evidence="7" key="1">
    <citation type="journal article" date="2020" name="mSystems">
        <title>Genome- and Community-Level Interaction Insights into Carbon Utilization and Element Cycling Functions of Hydrothermarchaeota in Hydrothermal Sediment.</title>
        <authorList>
            <person name="Zhou Z."/>
            <person name="Liu Y."/>
            <person name="Xu W."/>
            <person name="Pan J."/>
            <person name="Luo Z.H."/>
            <person name="Li M."/>
        </authorList>
    </citation>
    <scope>NUCLEOTIDE SEQUENCE [LARGE SCALE GENOMIC DNA]</scope>
    <source>
        <strain evidence="7">SpSt-732</strain>
    </source>
</reference>
<evidence type="ECO:0000256" key="3">
    <source>
        <dbReference type="ARBA" id="ARBA00022490"/>
    </source>
</evidence>
<organism evidence="7">
    <name type="scientific">Ignisphaera aggregans</name>
    <dbReference type="NCBI Taxonomy" id="334771"/>
    <lineage>
        <taxon>Archaea</taxon>
        <taxon>Thermoproteota</taxon>
        <taxon>Thermoprotei</taxon>
        <taxon>Desulfurococcales</taxon>
        <taxon>Desulfurococcaceae</taxon>
        <taxon>Ignisphaera</taxon>
    </lineage>
</organism>
<dbReference type="SUPFAM" id="SSF55186">
    <property type="entry name" value="ThrRS/AlaRS common domain"/>
    <property type="match status" value="1"/>
</dbReference>
<gene>
    <name evidence="7" type="ORF">ENV14_00820</name>
</gene>
<feature type="domain" description="Alanyl-transfer RNA synthetases family profile" evidence="6">
    <location>
        <begin position="1"/>
        <end position="240"/>
    </location>
</feature>
<dbReference type="EMBL" id="DTFF01000008">
    <property type="protein sequence ID" value="HGI86932.1"/>
    <property type="molecule type" value="Genomic_DNA"/>
</dbReference>
<dbReference type="Pfam" id="PF01411">
    <property type="entry name" value="tRNA-synt_2c"/>
    <property type="match status" value="1"/>
</dbReference>
<sequence>MTELLYQCDSYLKEFTARIVDIVGGKYIVLDKTAFYPKTGGLENDTGYIIKGSTRYSVTEVQLEKNSNRVLHGIRETVEDLRINDEVVGVLNWERRYRMMRLHTASHIIAAIMYRKHSALITGGNITPEYAYDDYGLETFDKKIFEDVIAEANNVARRGIDVKIYWLDREEAMKIPGIVKLASRMPPTVSRLRIVEIPGVDMQADGGPHVKNTNEIGEIVFIKAENKGKNRKRLYFTVEP</sequence>
<dbReference type="GO" id="GO:0006419">
    <property type="term" value="P:alanyl-tRNA aminoacylation"/>
    <property type="evidence" value="ECO:0007669"/>
    <property type="project" value="InterPro"/>
</dbReference>
<evidence type="ECO:0000313" key="7">
    <source>
        <dbReference type="EMBL" id="HGI86932.1"/>
    </source>
</evidence>
<dbReference type="GO" id="GO:0003676">
    <property type="term" value="F:nucleic acid binding"/>
    <property type="evidence" value="ECO:0007669"/>
    <property type="project" value="InterPro"/>
</dbReference>
<evidence type="ECO:0000259" key="6">
    <source>
        <dbReference type="PROSITE" id="PS50860"/>
    </source>
</evidence>
<dbReference type="InterPro" id="IPR012947">
    <property type="entry name" value="tRNA_SAD"/>
</dbReference>
<dbReference type="SUPFAM" id="SSF50447">
    <property type="entry name" value="Translation proteins"/>
    <property type="match status" value="1"/>
</dbReference>
<evidence type="ECO:0000256" key="2">
    <source>
        <dbReference type="ARBA" id="ARBA00004496"/>
    </source>
</evidence>
<keyword evidence="5" id="KW-0862">Zinc</keyword>
<dbReference type="InterPro" id="IPR018164">
    <property type="entry name" value="Ala-tRNA-synth_IIc_N"/>
</dbReference>
<keyword evidence="3" id="KW-0963">Cytoplasm</keyword>
<dbReference type="InterPro" id="IPR018165">
    <property type="entry name" value="Ala-tRNA-synth_IIc_core"/>
</dbReference>
<dbReference type="PANTHER" id="PTHR43462">
    <property type="entry name" value="ALANYL-TRNA EDITING PROTEIN"/>
    <property type="match status" value="1"/>
</dbReference>
<dbReference type="GO" id="GO:0046872">
    <property type="term" value="F:metal ion binding"/>
    <property type="evidence" value="ECO:0007669"/>
    <property type="project" value="UniProtKB-KW"/>
</dbReference>
<dbReference type="PANTHER" id="PTHR43462:SF1">
    <property type="entry name" value="ALANYL-TRNA EDITING PROTEIN AARSD1"/>
    <property type="match status" value="1"/>
</dbReference>
<evidence type="ECO:0000256" key="1">
    <source>
        <dbReference type="ARBA" id="ARBA00001947"/>
    </source>
</evidence>
<comment type="cofactor">
    <cofactor evidence="1">
        <name>Zn(2+)</name>
        <dbReference type="ChEBI" id="CHEBI:29105"/>
    </cofactor>
</comment>
<dbReference type="InterPro" id="IPR053424">
    <property type="entry name" value="Alanyl-tRNA_Edit-Domain"/>
</dbReference>
<dbReference type="GO" id="GO:0004813">
    <property type="term" value="F:alanine-tRNA ligase activity"/>
    <property type="evidence" value="ECO:0007669"/>
    <property type="project" value="InterPro"/>
</dbReference>
<evidence type="ECO:0000256" key="5">
    <source>
        <dbReference type="ARBA" id="ARBA00022833"/>
    </source>
</evidence>
<name>A0A7C4BCL5_9CREN</name>
<evidence type="ECO:0000256" key="4">
    <source>
        <dbReference type="ARBA" id="ARBA00022723"/>
    </source>
</evidence>
<dbReference type="GO" id="GO:0002161">
    <property type="term" value="F:aminoacyl-tRNA deacylase activity"/>
    <property type="evidence" value="ECO:0007669"/>
    <property type="project" value="UniProtKB-ARBA"/>
</dbReference>
<dbReference type="Pfam" id="PF07973">
    <property type="entry name" value="tRNA_SAD"/>
    <property type="match status" value="1"/>
</dbReference>
<protein>
    <submittedName>
        <fullName evidence="7">Alanyl-tRNA editing protein</fullName>
    </submittedName>
</protein>
<dbReference type="NCBIfam" id="NF040865">
    <property type="entry name" value="a_tRNA_ed_AlaXM"/>
    <property type="match status" value="1"/>
</dbReference>
<accession>A0A7C4BCL5</accession>